<feature type="compositionally biased region" description="Low complexity" evidence="1">
    <location>
        <begin position="97"/>
        <end position="114"/>
    </location>
</feature>
<feature type="compositionally biased region" description="Basic and acidic residues" evidence="1">
    <location>
        <begin position="83"/>
        <end position="92"/>
    </location>
</feature>
<dbReference type="GO" id="GO:0034063">
    <property type="term" value="P:stress granule assembly"/>
    <property type="evidence" value="ECO:0007669"/>
    <property type="project" value="TreeGrafter"/>
</dbReference>
<dbReference type="Pfam" id="PF12701">
    <property type="entry name" value="LSM14"/>
    <property type="match status" value="1"/>
</dbReference>
<reference evidence="3 4" key="1">
    <citation type="journal article" date="2023" name="Proc. Natl. Acad. Sci. U.S.A.">
        <title>A global phylogenomic analysis of the shiitake genus Lentinula.</title>
        <authorList>
            <person name="Sierra-Patev S."/>
            <person name="Min B."/>
            <person name="Naranjo-Ortiz M."/>
            <person name="Looney B."/>
            <person name="Konkel Z."/>
            <person name="Slot J.C."/>
            <person name="Sakamoto Y."/>
            <person name="Steenwyk J.L."/>
            <person name="Rokas A."/>
            <person name="Carro J."/>
            <person name="Camarero S."/>
            <person name="Ferreira P."/>
            <person name="Molpeceres G."/>
            <person name="Ruiz-Duenas F.J."/>
            <person name="Serrano A."/>
            <person name="Henrissat B."/>
            <person name="Drula E."/>
            <person name="Hughes K.W."/>
            <person name="Mata J.L."/>
            <person name="Ishikawa N.K."/>
            <person name="Vargas-Isla R."/>
            <person name="Ushijima S."/>
            <person name="Smith C.A."/>
            <person name="Donoghue J."/>
            <person name="Ahrendt S."/>
            <person name="Andreopoulos W."/>
            <person name="He G."/>
            <person name="LaButti K."/>
            <person name="Lipzen A."/>
            <person name="Ng V."/>
            <person name="Riley R."/>
            <person name="Sandor L."/>
            <person name="Barry K."/>
            <person name="Martinez A.T."/>
            <person name="Xiao Y."/>
            <person name="Gibbons J.G."/>
            <person name="Terashima K."/>
            <person name="Grigoriev I.V."/>
            <person name="Hibbett D."/>
        </authorList>
    </citation>
    <scope>NUCLEOTIDE SEQUENCE [LARGE SCALE GENOMIC DNA]</scope>
    <source>
        <strain evidence="3 4">TFB7810</strain>
    </source>
</reference>
<feature type="region of interest" description="Disordered" evidence="1">
    <location>
        <begin position="214"/>
        <end position="371"/>
    </location>
</feature>
<dbReference type="AlphaFoldDB" id="A0A9W8P9X2"/>
<feature type="compositionally biased region" description="Gly residues" evidence="1">
    <location>
        <begin position="300"/>
        <end position="349"/>
    </location>
</feature>
<evidence type="ECO:0000256" key="1">
    <source>
        <dbReference type="SAM" id="MobiDB-lite"/>
    </source>
</evidence>
<dbReference type="CDD" id="cd01736">
    <property type="entry name" value="LSm14_N"/>
    <property type="match status" value="1"/>
</dbReference>
<feature type="region of interest" description="Disordered" evidence="1">
    <location>
        <begin position="172"/>
        <end position="195"/>
    </location>
</feature>
<dbReference type="InterPro" id="IPR010920">
    <property type="entry name" value="LSM_dom_sf"/>
</dbReference>
<name>A0A9W8P9X2_9AGAR</name>
<dbReference type="InterPro" id="IPR019050">
    <property type="entry name" value="FDF_dom"/>
</dbReference>
<feature type="compositionally biased region" description="Gly residues" evidence="1">
    <location>
        <begin position="262"/>
        <end position="276"/>
    </location>
</feature>
<evidence type="ECO:0000259" key="2">
    <source>
        <dbReference type="PROSITE" id="PS52002"/>
    </source>
</evidence>
<protein>
    <submittedName>
        <fullName evidence="3">Scd6-like Sm domain-containing protein</fullName>
    </submittedName>
</protein>
<dbReference type="GO" id="GO:0000932">
    <property type="term" value="C:P-body"/>
    <property type="evidence" value="ECO:0007669"/>
    <property type="project" value="TreeGrafter"/>
</dbReference>
<comment type="caution">
    <text evidence="3">The sequence shown here is derived from an EMBL/GenBank/DDBJ whole genome shotgun (WGS) entry which is preliminary data.</text>
</comment>
<feature type="compositionally biased region" description="Polar residues" evidence="1">
    <location>
        <begin position="240"/>
        <end position="261"/>
    </location>
</feature>
<dbReference type="SUPFAM" id="SSF50182">
    <property type="entry name" value="Sm-like ribonucleoproteins"/>
    <property type="match status" value="1"/>
</dbReference>
<dbReference type="Gene3D" id="2.30.30.100">
    <property type="match status" value="1"/>
</dbReference>
<evidence type="ECO:0000313" key="4">
    <source>
        <dbReference type="Proteomes" id="UP001142393"/>
    </source>
</evidence>
<feature type="region of interest" description="Disordered" evidence="1">
    <location>
        <begin position="78"/>
        <end position="140"/>
    </location>
</feature>
<dbReference type="SMART" id="SM01271">
    <property type="entry name" value="LSM14"/>
    <property type="match status" value="1"/>
</dbReference>
<feature type="domain" description="Sm" evidence="2">
    <location>
        <begin position="1"/>
        <end position="80"/>
    </location>
</feature>
<sequence length="371" mass="38009">MATSFIGYPISLISHSDVRYRGILAGIDPVASTIQLSKVYSMGTENRRPPQEFIPPVPDPYEYIIFRASEVKDLAVDQSVEPPRGRSVHDDPAVLGASSQLPSQLPPLAQQQAPFPQPQPAPSQYVQETPASTGAGTGGASSAAAVARARAQRLHTATASLETVERALGDLRVSQQQPVNGTGSRRRGGASGVATLKVPTSDFDFESANRRFVKAHNNDSDQTSSGEDDDDGSKKKTSSAGNSKSSQAYDPSASFFDSLTPGQGGGGSAGPRGGANGAQVARARREEERVKNVATFGEPGRVGHGGMRPGGYGVGMGGGHPNLRGGRGGRGSRGGSSRGGSIGSGPGRRPGGRPPSGNVSTAVGAGSGVRA</sequence>
<dbReference type="PANTHER" id="PTHR13586">
    <property type="entry name" value="SCD6 PROTEIN-RELATED"/>
    <property type="match status" value="1"/>
</dbReference>
<dbReference type="InterPro" id="IPR025609">
    <property type="entry name" value="Lsm14-like_N"/>
</dbReference>
<dbReference type="PANTHER" id="PTHR13586:SF0">
    <property type="entry name" value="TRAILER HITCH, ISOFORM H"/>
    <property type="match status" value="1"/>
</dbReference>
<dbReference type="Proteomes" id="UP001142393">
    <property type="component" value="Unassembled WGS sequence"/>
</dbReference>
<dbReference type="SMART" id="SM01199">
    <property type="entry name" value="FDF"/>
    <property type="match status" value="1"/>
</dbReference>
<dbReference type="PROSITE" id="PS52002">
    <property type="entry name" value="SM"/>
    <property type="match status" value="1"/>
</dbReference>
<keyword evidence="4" id="KW-1185">Reference proteome</keyword>
<accession>A0A9W8P9X2</accession>
<gene>
    <name evidence="3" type="ORF">DFH05DRAFT_15248</name>
</gene>
<dbReference type="GO" id="GO:0003729">
    <property type="term" value="F:mRNA binding"/>
    <property type="evidence" value="ECO:0007669"/>
    <property type="project" value="TreeGrafter"/>
</dbReference>
<dbReference type="GO" id="GO:0033962">
    <property type="term" value="P:P-body assembly"/>
    <property type="evidence" value="ECO:0007669"/>
    <property type="project" value="TreeGrafter"/>
</dbReference>
<evidence type="ECO:0000313" key="3">
    <source>
        <dbReference type="EMBL" id="KAJ3749953.1"/>
    </source>
</evidence>
<dbReference type="EMBL" id="JANVFU010000001">
    <property type="protein sequence ID" value="KAJ3749953.1"/>
    <property type="molecule type" value="Genomic_DNA"/>
</dbReference>
<organism evidence="3 4">
    <name type="scientific">Lentinula detonsa</name>
    <dbReference type="NCBI Taxonomy" id="2804962"/>
    <lineage>
        <taxon>Eukaryota</taxon>
        <taxon>Fungi</taxon>
        <taxon>Dikarya</taxon>
        <taxon>Basidiomycota</taxon>
        <taxon>Agaricomycotina</taxon>
        <taxon>Agaricomycetes</taxon>
        <taxon>Agaricomycetidae</taxon>
        <taxon>Agaricales</taxon>
        <taxon>Marasmiineae</taxon>
        <taxon>Omphalotaceae</taxon>
        <taxon>Lentinula</taxon>
    </lineage>
</organism>
<proteinExistence type="predicted"/>
<dbReference type="InterPro" id="IPR047575">
    <property type="entry name" value="Sm"/>
</dbReference>